<evidence type="ECO:0000256" key="4">
    <source>
        <dbReference type="ARBA" id="ARBA00037131"/>
    </source>
</evidence>
<comment type="subcellular location">
    <subcellularLocation>
        <location evidence="1">Cytoplasm</location>
    </subcellularLocation>
</comment>
<keyword evidence="7" id="KW-1185">Reference proteome</keyword>
<dbReference type="Pfam" id="PF00582">
    <property type="entry name" value="Usp"/>
    <property type="match status" value="1"/>
</dbReference>
<gene>
    <name evidence="6" type="ORF">PH586_09245</name>
</gene>
<dbReference type="Proteomes" id="UP001212042">
    <property type="component" value="Unassembled WGS sequence"/>
</dbReference>
<dbReference type="RefSeq" id="WP_271347460.1">
    <property type="nucleotide sequence ID" value="NZ_JAQJZJ010000003.1"/>
</dbReference>
<evidence type="ECO:0000256" key="3">
    <source>
        <dbReference type="ARBA" id="ARBA00022490"/>
    </source>
</evidence>
<dbReference type="SUPFAM" id="SSF52402">
    <property type="entry name" value="Adenine nucleotide alpha hydrolases-like"/>
    <property type="match status" value="2"/>
</dbReference>
<feature type="domain" description="UspA" evidence="5">
    <location>
        <begin position="156"/>
        <end position="274"/>
    </location>
</feature>
<comment type="similarity">
    <text evidence="2">Belongs to the universal stress protein A family.</text>
</comment>
<dbReference type="PANTHER" id="PTHR47892">
    <property type="entry name" value="UNIVERSAL STRESS PROTEIN E"/>
    <property type="match status" value="1"/>
</dbReference>
<comment type="function">
    <text evidence="4">Required for resistance to DNA-damaging agents.</text>
</comment>
<accession>A0ABT4XEC0</accession>
<sequence length="300" mass="33216">MHSIRHIMVVLKAEQSDSLPLKRAKYLASALQAELHLLLCDTRHDHAVFLRRLSGQLVAEGFRVTTEQHASDHLHPTNGILDSLRTRPCGLVIKQHYPDNPLTHKLLTPDDWKLLRQSPVPVLMTKTDRPWDDGVVLAAMDIDNDESEHRNLQGSIIAHAVDLAALIHGSVHAVCAYPETPFSAADPCAPRYDGNAHHCLEACRWFQEEYQLRAHQIHVAEGPAKALITQFAHQLEVAVTVIGTVGRSGLAGAWIGNTAEAVLNRIDSDVLILKPHDPDLHLLEPLEEGEPLPEQSRVSA</sequence>
<evidence type="ECO:0000256" key="1">
    <source>
        <dbReference type="ARBA" id="ARBA00004496"/>
    </source>
</evidence>
<dbReference type="Gene3D" id="3.40.50.12370">
    <property type="match status" value="1"/>
</dbReference>
<name>A0ABT4XEC0_9PSED</name>
<reference evidence="6 7" key="1">
    <citation type="submission" date="2023-01" db="EMBL/GenBank/DDBJ databases">
        <title>Pseudomonas SA3-5T sp. nov., isolated from tidal flat sediment.</title>
        <authorList>
            <person name="Kim H.S."/>
            <person name="Kim J.-S."/>
            <person name="Suh M.K."/>
            <person name="Eom M.K."/>
            <person name="Lee J.-S."/>
        </authorList>
    </citation>
    <scope>NUCLEOTIDE SEQUENCE [LARGE SCALE GENOMIC DNA]</scope>
    <source>
        <strain evidence="6 7">SA3-5</strain>
    </source>
</reference>
<evidence type="ECO:0000313" key="7">
    <source>
        <dbReference type="Proteomes" id="UP001212042"/>
    </source>
</evidence>
<evidence type="ECO:0000313" key="6">
    <source>
        <dbReference type="EMBL" id="MDA7086560.1"/>
    </source>
</evidence>
<organism evidence="6 7">
    <name type="scientific">Pseudomonas aestuarii</name>
    <dbReference type="NCBI Taxonomy" id="3018340"/>
    <lineage>
        <taxon>Bacteria</taxon>
        <taxon>Pseudomonadati</taxon>
        <taxon>Pseudomonadota</taxon>
        <taxon>Gammaproteobacteria</taxon>
        <taxon>Pseudomonadales</taxon>
        <taxon>Pseudomonadaceae</taxon>
        <taxon>Pseudomonas</taxon>
    </lineage>
</organism>
<comment type="caution">
    <text evidence="6">The sequence shown here is derived from an EMBL/GenBank/DDBJ whole genome shotgun (WGS) entry which is preliminary data.</text>
</comment>
<dbReference type="InterPro" id="IPR006016">
    <property type="entry name" value="UspA"/>
</dbReference>
<protein>
    <submittedName>
        <fullName evidence="6">Universal stress protein</fullName>
    </submittedName>
</protein>
<evidence type="ECO:0000256" key="2">
    <source>
        <dbReference type="ARBA" id="ARBA00008791"/>
    </source>
</evidence>
<dbReference type="PANTHER" id="PTHR47892:SF1">
    <property type="entry name" value="UNIVERSAL STRESS PROTEIN E"/>
    <property type="match status" value="1"/>
</dbReference>
<keyword evidence="3" id="KW-0963">Cytoplasm</keyword>
<evidence type="ECO:0000259" key="5">
    <source>
        <dbReference type="Pfam" id="PF00582"/>
    </source>
</evidence>
<dbReference type="EMBL" id="JAQJZJ010000003">
    <property type="protein sequence ID" value="MDA7086560.1"/>
    <property type="molecule type" value="Genomic_DNA"/>
</dbReference>
<proteinExistence type="inferred from homology"/>